<keyword evidence="6" id="KW-1185">Reference proteome</keyword>
<dbReference type="GO" id="GO:0005507">
    <property type="term" value="F:copper ion binding"/>
    <property type="evidence" value="ECO:0007669"/>
    <property type="project" value="InterPro"/>
</dbReference>
<feature type="region of interest" description="Disordered" evidence="2">
    <location>
        <begin position="42"/>
        <end position="71"/>
    </location>
</feature>
<feature type="signal peptide" evidence="3">
    <location>
        <begin position="1"/>
        <end position="34"/>
    </location>
</feature>
<feature type="chain" id="PRO_5043707169" evidence="3">
    <location>
        <begin position="35"/>
        <end position="281"/>
    </location>
</feature>
<evidence type="ECO:0000256" key="2">
    <source>
        <dbReference type="SAM" id="MobiDB-lite"/>
    </source>
</evidence>
<proteinExistence type="predicted"/>
<evidence type="ECO:0000259" key="4">
    <source>
        <dbReference type="Pfam" id="PF00080"/>
    </source>
</evidence>
<reference evidence="5" key="1">
    <citation type="submission" date="2023-03" db="EMBL/GenBank/DDBJ databases">
        <authorList>
            <person name="Julca I."/>
        </authorList>
    </citation>
    <scope>NUCLEOTIDE SEQUENCE</scope>
</reference>
<evidence type="ECO:0000313" key="5">
    <source>
        <dbReference type="EMBL" id="CAI9106119.1"/>
    </source>
</evidence>
<evidence type="ECO:0000256" key="1">
    <source>
        <dbReference type="ARBA" id="ARBA00023008"/>
    </source>
</evidence>
<protein>
    <submittedName>
        <fullName evidence="5">OLC1v1005187C1</fullName>
    </submittedName>
</protein>
<evidence type="ECO:0000313" key="6">
    <source>
        <dbReference type="Proteomes" id="UP001161247"/>
    </source>
</evidence>
<accession>A0AAV1DGG8</accession>
<dbReference type="EMBL" id="OX459122">
    <property type="protein sequence ID" value="CAI9106119.1"/>
    <property type="molecule type" value="Genomic_DNA"/>
</dbReference>
<dbReference type="GO" id="GO:0006801">
    <property type="term" value="P:superoxide metabolic process"/>
    <property type="evidence" value="ECO:0007669"/>
    <property type="project" value="InterPro"/>
</dbReference>
<evidence type="ECO:0000256" key="3">
    <source>
        <dbReference type="SAM" id="SignalP"/>
    </source>
</evidence>
<feature type="domain" description="Superoxide dismutase copper/zinc binding" evidence="4">
    <location>
        <begin position="160"/>
        <end position="275"/>
    </location>
</feature>
<dbReference type="Pfam" id="PF00080">
    <property type="entry name" value="Sod_Cu"/>
    <property type="match status" value="1"/>
</dbReference>
<dbReference type="InterPro" id="IPR036423">
    <property type="entry name" value="SOD-like_Cu/Zn_dom_sf"/>
</dbReference>
<dbReference type="PANTHER" id="PTHR10003">
    <property type="entry name" value="SUPEROXIDE DISMUTASE CU-ZN -RELATED"/>
    <property type="match status" value="1"/>
</dbReference>
<dbReference type="SUPFAM" id="SSF49329">
    <property type="entry name" value="Cu,Zn superoxide dismutase-like"/>
    <property type="match status" value="1"/>
</dbReference>
<dbReference type="AlphaFoldDB" id="A0AAV1DGG8"/>
<name>A0AAV1DGG8_OLDCO</name>
<dbReference type="Gene3D" id="2.60.40.200">
    <property type="entry name" value="Superoxide dismutase, copper/zinc binding domain"/>
    <property type="match status" value="1"/>
</dbReference>
<dbReference type="Proteomes" id="UP001161247">
    <property type="component" value="Chromosome 5"/>
</dbReference>
<dbReference type="InterPro" id="IPR024134">
    <property type="entry name" value="SOD_Cu/Zn_/chaperone"/>
</dbReference>
<dbReference type="InterPro" id="IPR001424">
    <property type="entry name" value="SOD_Cu_Zn_dom"/>
</dbReference>
<keyword evidence="3" id="KW-0732">Signal</keyword>
<sequence>MAFLHKNSVPTKDFPGAAVLFLILLSNAMLRVNACGTPPPAPNPPCPSPKPPAPKPPAPKPPSPKPPCPSPKPPPPVPRCLICFINCGLKVITCSLTCLSNPFCFIGCGMANQKCITKCNATIGDLDQEFLPQNSIGTETGTMEATATIISTAGGKENAVNGSLHFLQDFTGENTHINGTIFGLSRGNHSLCIHSTGSCDSVGAHSNPLKPRDENHHSDDLGNIVAGPDGIAEVSIQVKTIQLVGENSVLGRAIVVHRDSKIDGNSDAGIGCGIIEVKTSI</sequence>
<organism evidence="5 6">
    <name type="scientific">Oldenlandia corymbosa var. corymbosa</name>
    <dbReference type="NCBI Taxonomy" id="529605"/>
    <lineage>
        <taxon>Eukaryota</taxon>
        <taxon>Viridiplantae</taxon>
        <taxon>Streptophyta</taxon>
        <taxon>Embryophyta</taxon>
        <taxon>Tracheophyta</taxon>
        <taxon>Spermatophyta</taxon>
        <taxon>Magnoliopsida</taxon>
        <taxon>eudicotyledons</taxon>
        <taxon>Gunneridae</taxon>
        <taxon>Pentapetalae</taxon>
        <taxon>asterids</taxon>
        <taxon>lamiids</taxon>
        <taxon>Gentianales</taxon>
        <taxon>Rubiaceae</taxon>
        <taxon>Rubioideae</taxon>
        <taxon>Spermacoceae</taxon>
        <taxon>Hedyotis-Oldenlandia complex</taxon>
        <taxon>Oldenlandia</taxon>
    </lineage>
</organism>
<gene>
    <name evidence="5" type="ORF">OLC1_LOCUS14682</name>
</gene>
<keyword evidence="1" id="KW-0186">Copper</keyword>
<dbReference type="PRINTS" id="PR00068">
    <property type="entry name" value="CUZNDISMTASE"/>
</dbReference>